<protein>
    <submittedName>
        <fullName evidence="1">Uncharacterized protein</fullName>
    </submittedName>
</protein>
<evidence type="ECO:0000313" key="2">
    <source>
        <dbReference type="Proteomes" id="UP000030711"/>
    </source>
</evidence>
<gene>
    <name evidence="1" type="ORF">EUGRSUZ_E03836</name>
</gene>
<dbReference type="Proteomes" id="UP000030711">
    <property type="component" value="Chromosome 5"/>
</dbReference>
<evidence type="ECO:0000313" key="1">
    <source>
        <dbReference type="EMBL" id="KAK3432283.1"/>
    </source>
</evidence>
<proteinExistence type="predicted"/>
<reference evidence="1 2" key="1">
    <citation type="journal article" date="2014" name="Nature">
        <title>The genome of Eucalyptus grandis.</title>
        <authorList>
            <person name="Myburg A.A."/>
            <person name="Grattapaglia D."/>
            <person name="Tuskan G.A."/>
            <person name="Hellsten U."/>
            <person name="Hayes R.D."/>
            <person name="Grimwood J."/>
            <person name="Jenkins J."/>
            <person name="Lindquist E."/>
            <person name="Tice H."/>
            <person name="Bauer D."/>
            <person name="Goodstein D.M."/>
            <person name="Dubchak I."/>
            <person name="Poliakov A."/>
            <person name="Mizrachi E."/>
            <person name="Kullan A.R."/>
            <person name="Hussey S.G."/>
            <person name="Pinard D."/>
            <person name="van der Merwe K."/>
            <person name="Singh P."/>
            <person name="van Jaarsveld I."/>
            <person name="Silva-Junior O.B."/>
            <person name="Togawa R.C."/>
            <person name="Pappas M.R."/>
            <person name="Faria D.A."/>
            <person name="Sansaloni C.P."/>
            <person name="Petroli C.D."/>
            <person name="Yang X."/>
            <person name="Ranjan P."/>
            <person name="Tschaplinski T.J."/>
            <person name="Ye C.Y."/>
            <person name="Li T."/>
            <person name="Sterck L."/>
            <person name="Vanneste K."/>
            <person name="Murat F."/>
            <person name="Soler M."/>
            <person name="Clemente H.S."/>
            <person name="Saidi N."/>
            <person name="Cassan-Wang H."/>
            <person name="Dunand C."/>
            <person name="Hefer C.A."/>
            <person name="Bornberg-Bauer E."/>
            <person name="Kersting A.R."/>
            <person name="Vining K."/>
            <person name="Amarasinghe V."/>
            <person name="Ranik M."/>
            <person name="Naithani S."/>
            <person name="Elser J."/>
            <person name="Boyd A.E."/>
            <person name="Liston A."/>
            <person name="Spatafora J.W."/>
            <person name="Dharmwardhana P."/>
            <person name="Raja R."/>
            <person name="Sullivan C."/>
            <person name="Romanel E."/>
            <person name="Alves-Ferreira M."/>
            <person name="Kulheim C."/>
            <person name="Foley W."/>
            <person name="Carocha V."/>
            <person name="Paiva J."/>
            <person name="Kudrna D."/>
            <person name="Brommonschenkel S.H."/>
            <person name="Pasquali G."/>
            <person name="Byrne M."/>
            <person name="Rigault P."/>
            <person name="Tibbits J."/>
            <person name="Spokevicius A."/>
            <person name="Jones R.C."/>
            <person name="Steane D.A."/>
            <person name="Vaillancourt R.E."/>
            <person name="Potts B.M."/>
            <person name="Joubert F."/>
            <person name="Barry K."/>
            <person name="Pappas G.J."/>
            <person name="Strauss S.H."/>
            <person name="Jaiswal P."/>
            <person name="Grima-Pettenati J."/>
            <person name="Salse J."/>
            <person name="Van de Peer Y."/>
            <person name="Rokhsar D.S."/>
            <person name="Schmutz J."/>
        </authorList>
    </citation>
    <scope>NUCLEOTIDE SEQUENCE [LARGE SCALE GENOMIC DNA]</scope>
    <source>
        <strain evidence="2">cv. BRASUZ1</strain>
        <tissue evidence="1">Leaf extractions</tissue>
    </source>
</reference>
<keyword evidence="2" id="KW-1185">Reference proteome</keyword>
<dbReference type="EMBL" id="CM064439">
    <property type="protein sequence ID" value="KAK3432283.1"/>
    <property type="molecule type" value="Genomic_DNA"/>
</dbReference>
<name>A0ACC3L340_EUCGR</name>
<organism evidence="1 2">
    <name type="scientific">Eucalyptus grandis</name>
    <name type="common">Flooded gum</name>
    <dbReference type="NCBI Taxonomy" id="71139"/>
    <lineage>
        <taxon>Eukaryota</taxon>
        <taxon>Viridiplantae</taxon>
        <taxon>Streptophyta</taxon>
        <taxon>Embryophyta</taxon>
        <taxon>Tracheophyta</taxon>
        <taxon>Spermatophyta</taxon>
        <taxon>Magnoliopsida</taxon>
        <taxon>eudicotyledons</taxon>
        <taxon>Gunneridae</taxon>
        <taxon>Pentapetalae</taxon>
        <taxon>rosids</taxon>
        <taxon>malvids</taxon>
        <taxon>Myrtales</taxon>
        <taxon>Myrtaceae</taxon>
        <taxon>Myrtoideae</taxon>
        <taxon>Eucalypteae</taxon>
        <taxon>Eucalyptus</taxon>
    </lineage>
</organism>
<sequence>MADLKSKFMEAYAVLKKELLADPAFEFSDESRQWVDRMLDYNVPGGKLNRGLSVIDSYKLLKEGKELTEEEIFLASALGWCIEWLQAYFLVLDDIMDSSHTRRGQPCWFRLPKVGMIAANDGVLLRNHIPRILKNHFRGKPYYVDLLDLFNECHRRIVQYKTAYYSFYLPVACALLMAGEDIEKHTDVKHVLVEMGTYFQVQDDYLDCFGNPETIGKIGTDIEDFKCSWLVVKALEICNGEQKKLLEENYGKPDPENVAKVKALYHEINLQGVFAEYESKSYEKLTTSIEAHPSKAVQAVLKSFLGKIYKRQK</sequence>
<accession>A0ACC3L340</accession>
<comment type="caution">
    <text evidence="1">The sequence shown here is derived from an EMBL/GenBank/DDBJ whole genome shotgun (WGS) entry which is preliminary data.</text>
</comment>